<dbReference type="InterPro" id="IPR011051">
    <property type="entry name" value="RmlC_Cupin_sf"/>
</dbReference>
<dbReference type="GO" id="GO:0017172">
    <property type="term" value="F:cysteine dioxygenase activity"/>
    <property type="evidence" value="ECO:0007669"/>
    <property type="project" value="UniProtKB-UniRule"/>
</dbReference>
<evidence type="ECO:0000256" key="9">
    <source>
        <dbReference type="ARBA" id="ARBA00023004"/>
    </source>
</evidence>
<dbReference type="AlphaFoldDB" id="A0A2A2JEG2"/>
<dbReference type="EMBL" id="LIAE01010490">
    <property type="protein sequence ID" value="PAV60014.1"/>
    <property type="molecule type" value="Genomic_DNA"/>
</dbReference>
<feature type="cross-link" description="3'-(S-cysteinyl)-tyrosine (Cys-Tyr)" evidence="10">
    <location>
        <begin position="82"/>
        <end position="148"/>
    </location>
</feature>
<evidence type="ECO:0000256" key="11">
    <source>
        <dbReference type="PIRSR" id="PIRSR610300-51"/>
    </source>
</evidence>
<evidence type="ECO:0000256" key="6">
    <source>
        <dbReference type="ARBA" id="ARBA00022784"/>
    </source>
</evidence>
<evidence type="ECO:0000256" key="2">
    <source>
        <dbReference type="ARBA" id="ARBA00004759"/>
    </source>
</evidence>
<dbReference type="Pfam" id="PF05995">
    <property type="entry name" value="CDO_I"/>
    <property type="match status" value="1"/>
</dbReference>
<comment type="pathway">
    <text evidence="2 12">Organosulfur biosynthesis; taurine biosynthesis; hypotaurine from L-cysteine: step 1/2.</text>
</comment>
<keyword evidence="14" id="KW-1185">Reference proteome</keyword>
<gene>
    <name evidence="13" type="ORF">WR25_18059</name>
</gene>
<evidence type="ECO:0000313" key="13">
    <source>
        <dbReference type="EMBL" id="PAV60014.1"/>
    </source>
</evidence>
<dbReference type="InterPro" id="IPR010300">
    <property type="entry name" value="CDO_1"/>
</dbReference>
<sequence>MQRLIGQLREIFEDDSVNIEQMEKILLEYKSDQSEWGRFAHFDERNYTRNLVDTGNGKYNMMLLCWGPGMCTNIHDHAGSHCFVKMLQGELLETRFAFPENDDQIEPLKMIEESRFGINEVSYMSDKLGLHRMENPSHSESAVSLHVYCPGYEECHLFDQRTSQKHKSRVTFWSKYGLLAKTTDLPFDPIATAPPSRRG</sequence>
<evidence type="ECO:0000256" key="1">
    <source>
        <dbReference type="ARBA" id="ARBA00000629"/>
    </source>
</evidence>
<feature type="binding site" evidence="11">
    <location>
        <position position="75"/>
    </location>
    <ligand>
        <name>Fe cation</name>
        <dbReference type="ChEBI" id="CHEBI:24875"/>
        <note>catalytic</note>
    </ligand>
</feature>
<dbReference type="PANTHER" id="PTHR12918">
    <property type="entry name" value="CYSTEINE DIOXYGENASE"/>
    <property type="match status" value="1"/>
</dbReference>
<dbReference type="GO" id="GO:0042412">
    <property type="term" value="P:taurine biosynthetic process"/>
    <property type="evidence" value="ECO:0007669"/>
    <property type="project" value="UniProtKB-UniRule"/>
</dbReference>
<evidence type="ECO:0000256" key="4">
    <source>
        <dbReference type="ARBA" id="ARBA00013133"/>
    </source>
</evidence>
<dbReference type="EC" id="1.13.11.20" evidence="4 12"/>
<protein>
    <recommendedName>
        <fullName evidence="4 12">Cysteine dioxygenase</fullName>
        <ecNumber evidence="4 12">1.13.11.20</ecNumber>
    </recommendedName>
</protein>
<dbReference type="Gene3D" id="2.60.120.10">
    <property type="entry name" value="Jelly Rolls"/>
    <property type="match status" value="1"/>
</dbReference>
<evidence type="ECO:0000256" key="12">
    <source>
        <dbReference type="RuleBase" id="RU366010"/>
    </source>
</evidence>
<evidence type="ECO:0000256" key="10">
    <source>
        <dbReference type="PIRSR" id="PIRSR610300-50"/>
    </source>
</evidence>
<comment type="cofactor">
    <cofactor evidence="12">
        <name>Fe cation</name>
        <dbReference type="ChEBI" id="CHEBI:24875"/>
    </cofactor>
    <text evidence="12">Binds 1 Fe cation per subunit.</text>
</comment>
<reference evidence="13 14" key="1">
    <citation type="journal article" date="2017" name="Curr. Biol.">
        <title>Genome architecture and evolution of a unichromosomal asexual nematode.</title>
        <authorList>
            <person name="Fradin H."/>
            <person name="Zegar C."/>
            <person name="Gutwein M."/>
            <person name="Lucas J."/>
            <person name="Kovtun M."/>
            <person name="Corcoran D."/>
            <person name="Baugh L.R."/>
            <person name="Kiontke K."/>
            <person name="Gunsalus K."/>
            <person name="Fitch D.H."/>
            <person name="Piano F."/>
        </authorList>
    </citation>
    <scope>NUCLEOTIDE SEQUENCE [LARGE SCALE GENOMIC DNA]</scope>
    <source>
        <strain evidence="13">PF1309</strain>
    </source>
</reference>
<keyword evidence="8 12" id="KW-0560">Oxidoreductase</keyword>
<comment type="similarity">
    <text evidence="3 12">Belongs to the cysteine dioxygenase family.</text>
</comment>
<organism evidence="13 14">
    <name type="scientific">Diploscapter pachys</name>
    <dbReference type="NCBI Taxonomy" id="2018661"/>
    <lineage>
        <taxon>Eukaryota</taxon>
        <taxon>Metazoa</taxon>
        <taxon>Ecdysozoa</taxon>
        <taxon>Nematoda</taxon>
        <taxon>Chromadorea</taxon>
        <taxon>Rhabditida</taxon>
        <taxon>Rhabditina</taxon>
        <taxon>Rhabditomorpha</taxon>
        <taxon>Rhabditoidea</taxon>
        <taxon>Rhabditidae</taxon>
        <taxon>Diploscapter</taxon>
    </lineage>
</organism>
<evidence type="ECO:0000256" key="8">
    <source>
        <dbReference type="ARBA" id="ARBA00023002"/>
    </source>
</evidence>
<keyword evidence="7 12" id="KW-0223">Dioxygenase</keyword>
<dbReference type="GO" id="GO:0019448">
    <property type="term" value="P:L-cysteine catabolic process"/>
    <property type="evidence" value="ECO:0007669"/>
    <property type="project" value="TreeGrafter"/>
</dbReference>
<dbReference type="CDD" id="cd10548">
    <property type="entry name" value="cupin_CDO"/>
    <property type="match status" value="1"/>
</dbReference>
<comment type="catalytic activity">
    <reaction evidence="1 12">
        <text>L-cysteine + O2 = 3-sulfino-L-alanine + H(+)</text>
        <dbReference type="Rhea" id="RHEA:20441"/>
        <dbReference type="ChEBI" id="CHEBI:15378"/>
        <dbReference type="ChEBI" id="CHEBI:15379"/>
        <dbReference type="ChEBI" id="CHEBI:35235"/>
        <dbReference type="ChEBI" id="CHEBI:61085"/>
        <dbReference type="EC" id="1.13.11.20"/>
    </reaction>
</comment>
<dbReference type="InterPro" id="IPR014710">
    <property type="entry name" value="RmlC-like_jellyroll"/>
</dbReference>
<comment type="caution">
    <text evidence="13">The sequence shown here is derived from an EMBL/GenBank/DDBJ whole genome shotgun (WGS) entry which is preliminary data.</text>
</comment>
<evidence type="ECO:0000256" key="7">
    <source>
        <dbReference type="ARBA" id="ARBA00022964"/>
    </source>
</evidence>
<evidence type="ECO:0000256" key="5">
    <source>
        <dbReference type="ARBA" id="ARBA00022723"/>
    </source>
</evidence>
<accession>A0A2A2JEG2</accession>
<dbReference type="PANTHER" id="PTHR12918:SF1">
    <property type="entry name" value="CYSTEINE DIOXYGENASE TYPE 1"/>
    <property type="match status" value="1"/>
</dbReference>
<evidence type="ECO:0000313" key="14">
    <source>
        <dbReference type="Proteomes" id="UP000218231"/>
    </source>
</evidence>
<dbReference type="Proteomes" id="UP000218231">
    <property type="component" value="Unassembled WGS sequence"/>
</dbReference>
<dbReference type="UniPathway" id="UPA00012">
    <property type="reaction ID" value="UER00537"/>
</dbReference>
<dbReference type="STRING" id="2018661.A0A2A2JEG2"/>
<feature type="binding site" evidence="11">
    <location>
        <position position="131"/>
    </location>
    <ligand>
        <name>Fe cation</name>
        <dbReference type="ChEBI" id="CHEBI:24875"/>
        <note>catalytic</note>
    </ligand>
</feature>
<keyword evidence="6 10" id="KW-0883">Thioether bond</keyword>
<evidence type="ECO:0000256" key="3">
    <source>
        <dbReference type="ARBA" id="ARBA00006622"/>
    </source>
</evidence>
<keyword evidence="5 11" id="KW-0479">Metal-binding</keyword>
<dbReference type="GO" id="GO:0008198">
    <property type="term" value="F:ferrous iron binding"/>
    <property type="evidence" value="ECO:0007669"/>
    <property type="project" value="UniProtKB-ARBA"/>
</dbReference>
<proteinExistence type="inferred from homology"/>
<dbReference type="OrthoDB" id="543511at2759"/>
<dbReference type="SUPFAM" id="SSF51182">
    <property type="entry name" value="RmlC-like cupins"/>
    <property type="match status" value="1"/>
</dbReference>
<feature type="binding site" evidence="11">
    <location>
        <position position="77"/>
    </location>
    <ligand>
        <name>Fe cation</name>
        <dbReference type="ChEBI" id="CHEBI:24875"/>
        <note>catalytic</note>
    </ligand>
</feature>
<dbReference type="FunFam" id="2.60.120.10:FF:000045">
    <property type="entry name" value="Cysteine dioxygenase 1"/>
    <property type="match status" value="1"/>
</dbReference>
<keyword evidence="9 11" id="KW-0408">Iron</keyword>
<name>A0A2A2JEG2_9BILA</name>